<dbReference type="InterPro" id="IPR002155">
    <property type="entry name" value="Thiolase"/>
</dbReference>
<reference evidence="13 14" key="1">
    <citation type="journal article" date="2019" name="Int. J. Syst. Evol. Microbiol.">
        <title>The Global Catalogue of Microorganisms (GCM) 10K type strain sequencing project: providing services to taxonomists for standard genome sequencing and annotation.</title>
        <authorList>
            <consortium name="The Broad Institute Genomics Platform"/>
            <consortium name="The Broad Institute Genome Sequencing Center for Infectious Disease"/>
            <person name="Wu L."/>
            <person name="Ma J."/>
        </authorList>
    </citation>
    <scope>NUCLEOTIDE SEQUENCE [LARGE SCALE GENOMIC DNA]</scope>
    <source>
        <strain evidence="13 14">JCM 16009</strain>
    </source>
</reference>
<keyword evidence="4" id="KW-0276">Fatty acid metabolism</keyword>
<dbReference type="Proteomes" id="UP001500449">
    <property type="component" value="Unassembled WGS sequence"/>
</dbReference>
<dbReference type="EC" id="2.3.1.16" evidence="9"/>
<comment type="subcellular location">
    <subcellularLocation>
        <location evidence="1">Peroxisome</location>
    </subcellularLocation>
</comment>
<name>A0ABN2N0A0_9PSEU</name>
<sequence>MIVAATRSPIGRAGKGSLRDVRADDLAAQIVRAALCQVPELDPATVDDLLIGCGQPAGEQGYGLGRAVSVLLGLDSVPGATVQRYCASSVQTTRMAAHAIRAGEADVIISAGVECVSRYGRGKADGMPDTRNPLMAPAAELSARRITEGEPWKDPRLDGELPDLYVAMGLTAENVAKLCGVGRNAQDEFAALSQNRAEAAIASGFFERDITPVTLPDGTVVRTDDGPRAGVTAEKLASLAPVFREDGTVTAGNCCPLNDGAAALVVMSETKAAALGVAPLARVVSTGVSALSPEIMGLGPVDAVERALRHAGMVVGDIDLMELNEAFAAQVLPCVDRIGIDMDRVNTRGGAIALGHPFGQTGARLTTTLIHGLQESDLERGVVTMCAAGGQGMAMVIERVD</sequence>
<dbReference type="InterPro" id="IPR050215">
    <property type="entry name" value="Thiolase-like_sf_Thiolase"/>
</dbReference>
<dbReference type="PANTHER" id="PTHR43853">
    <property type="entry name" value="3-KETOACYL-COA THIOLASE, PEROXISOMAL"/>
    <property type="match status" value="1"/>
</dbReference>
<dbReference type="NCBIfam" id="TIGR01930">
    <property type="entry name" value="AcCoA-C-Actrans"/>
    <property type="match status" value="1"/>
</dbReference>
<keyword evidence="14" id="KW-1185">Reference proteome</keyword>
<evidence type="ECO:0000256" key="2">
    <source>
        <dbReference type="ARBA" id="ARBA00010982"/>
    </source>
</evidence>
<evidence type="ECO:0000256" key="6">
    <source>
        <dbReference type="ARBA" id="ARBA00023098"/>
    </source>
</evidence>
<keyword evidence="3 10" id="KW-0808">Transferase</keyword>
<dbReference type="InterPro" id="IPR016039">
    <property type="entry name" value="Thiolase-like"/>
</dbReference>
<evidence type="ECO:0000259" key="11">
    <source>
        <dbReference type="Pfam" id="PF00108"/>
    </source>
</evidence>
<evidence type="ECO:0000256" key="7">
    <source>
        <dbReference type="ARBA" id="ARBA00023140"/>
    </source>
</evidence>
<dbReference type="Pfam" id="PF02803">
    <property type="entry name" value="Thiolase_C"/>
    <property type="match status" value="1"/>
</dbReference>
<dbReference type="PROSITE" id="PS00099">
    <property type="entry name" value="THIOLASE_3"/>
    <property type="match status" value="1"/>
</dbReference>
<evidence type="ECO:0000313" key="14">
    <source>
        <dbReference type="Proteomes" id="UP001500449"/>
    </source>
</evidence>
<evidence type="ECO:0000256" key="8">
    <source>
        <dbReference type="ARBA" id="ARBA00023315"/>
    </source>
</evidence>
<proteinExistence type="inferred from homology"/>
<dbReference type="PROSITE" id="PS00737">
    <property type="entry name" value="THIOLASE_2"/>
    <property type="match status" value="1"/>
</dbReference>
<dbReference type="InterPro" id="IPR020613">
    <property type="entry name" value="Thiolase_CS"/>
</dbReference>
<dbReference type="PANTHER" id="PTHR43853:SF8">
    <property type="entry name" value="3-KETOACYL-COA THIOLASE, PEROXISOMAL"/>
    <property type="match status" value="1"/>
</dbReference>
<keyword evidence="7" id="KW-0576">Peroxisome</keyword>
<keyword evidence="5" id="KW-0809">Transit peptide</keyword>
<dbReference type="Pfam" id="PF00108">
    <property type="entry name" value="Thiolase_N"/>
    <property type="match status" value="1"/>
</dbReference>
<dbReference type="InterPro" id="IPR020610">
    <property type="entry name" value="Thiolase_AS"/>
</dbReference>
<gene>
    <name evidence="13" type="ORF">GCM10009836_24340</name>
</gene>
<dbReference type="CDD" id="cd00751">
    <property type="entry name" value="thiolase"/>
    <property type="match status" value="1"/>
</dbReference>
<evidence type="ECO:0000256" key="3">
    <source>
        <dbReference type="ARBA" id="ARBA00022679"/>
    </source>
</evidence>
<dbReference type="NCBIfam" id="NF005890">
    <property type="entry name" value="PRK07851.1"/>
    <property type="match status" value="1"/>
</dbReference>
<dbReference type="PIRSF" id="PIRSF000429">
    <property type="entry name" value="Ac-CoA_Ac_transf"/>
    <property type="match status" value="1"/>
</dbReference>
<comment type="caution">
    <text evidence="13">The sequence shown here is derived from an EMBL/GenBank/DDBJ whole genome shotgun (WGS) entry which is preliminary data.</text>
</comment>
<keyword evidence="8 10" id="KW-0012">Acyltransferase</keyword>
<evidence type="ECO:0000256" key="1">
    <source>
        <dbReference type="ARBA" id="ARBA00004275"/>
    </source>
</evidence>
<organism evidence="13 14">
    <name type="scientific">Pseudonocardia ailaonensis</name>
    <dbReference type="NCBI Taxonomy" id="367279"/>
    <lineage>
        <taxon>Bacteria</taxon>
        <taxon>Bacillati</taxon>
        <taxon>Actinomycetota</taxon>
        <taxon>Actinomycetes</taxon>
        <taxon>Pseudonocardiales</taxon>
        <taxon>Pseudonocardiaceae</taxon>
        <taxon>Pseudonocardia</taxon>
    </lineage>
</organism>
<dbReference type="Gene3D" id="3.40.47.10">
    <property type="match status" value="1"/>
</dbReference>
<protein>
    <recommendedName>
        <fullName evidence="9">acetyl-CoA C-acyltransferase</fullName>
        <ecNumber evidence="9">2.3.1.16</ecNumber>
    </recommendedName>
</protein>
<evidence type="ECO:0000256" key="10">
    <source>
        <dbReference type="RuleBase" id="RU003557"/>
    </source>
</evidence>
<evidence type="ECO:0000259" key="12">
    <source>
        <dbReference type="Pfam" id="PF02803"/>
    </source>
</evidence>
<dbReference type="InterPro" id="IPR020616">
    <property type="entry name" value="Thiolase_N"/>
</dbReference>
<feature type="domain" description="Thiolase C-terminal" evidence="12">
    <location>
        <begin position="278"/>
        <end position="399"/>
    </location>
</feature>
<feature type="domain" description="Thiolase N-terminal" evidence="11">
    <location>
        <begin position="1"/>
        <end position="269"/>
    </location>
</feature>
<evidence type="ECO:0000256" key="5">
    <source>
        <dbReference type="ARBA" id="ARBA00022946"/>
    </source>
</evidence>
<dbReference type="SUPFAM" id="SSF53901">
    <property type="entry name" value="Thiolase-like"/>
    <property type="match status" value="2"/>
</dbReference>
<dbReference type="InterPro" id="IPR020617">
    <property type="entry name" value="Thiolase_C"/>
</dbReference>
<evidence type="ECO:0000256" key="4">
    <source>
        <dbReference type="ARBA" id="ARBA00022832"/>
    </source>
</evidence>
<evidence type="ECO:0000313" key="13">
    <source>
        <dbReference type="EMBL" id="GAA1844091.1"/>
    </source>
</evidence>
<keyword evidence="6" id="KW-0443">Lipid metabolism</keyword>
<dbReference type="EMBL" id="BAAAQK010000005">
    <property type="protein sequence ID" value="GAA1844091.1"/>
    <property type="molecule type" value="Genomic_DNA"/>
</dbReference>
<comment type="similarity">
    <text evidence="2 10">Belongs to the thiolase-like superfamily. Thiolase family.</text>
</comment>
<accession>A0ABN2N0A0</accession>
<evidence type="ECO:0000256" key="9">
    <source>
        <dbReference type="ARBA" id="ARBA00024073"/>
    </source>
</evidence>